<comment type="function">
    <text evidence="12">Fluoride-specific ion channel. Important for reducing fluoride concentration in the cell, thus reducing its toxicity.</text>
</comment>
<dbReference type="Pfam" id="PF02537">
    <property type="entry name" value="CRCB"/>
    <property type="match status" value="1"/>
</dbReference>
<keyword evidence="8 12" id="KW-0472">Membrane</keyword>
<dbReference type="NCBIfam" id="NF010791">
    <property type="entry name" value="PRK14195.1"/>
    <property type="match status" value="1"/>
</dbReference>
<dbReference type="HAMAP" id="MF_00454">
    <property type="entry name" value="FluC"/>
    <property type="match status" value="1"/>
</dbReference>
<evidence type="ECO:0000256" key="6">
    <source>
        <dbReference type="ARBA" id="ARBA00023053"/>
    </source>
</evidence>
<keyword evidence="9 12" id="KW-0407">Ion channel</keyword>
<evidence type="ECO:0000256" key="3">
    <source>
        <dbReference type="ARBA" id="ARBA00022519"/>
    </source>
</evidence>
<evidence type="ECO:0000256" key="8">
    <source>
        <dbReference type="ARBA" id="ARBA00023136"/>
    </source>
</evidence>
<keyword evidence="12" id="KW-0813">Transport</keyword>
<evidence type="ECO:0000256" key="5">
    <source>
        <dbReference type="ARBA" id="ARBA00022989"/>
    </source>
</evidence>
<evidence type="ECO:0000256" key="12">
    <source>
        <dbReference type="HAMAP-Rule" id="MF_00454"/>
    </source>
</evidence>
<keyword evidence="2 12" id="KW-1003">Cell membrane</keyword>
<name>A0A2U2BRQ7_9PROT</name>
<feature type="binding site" evidence="12">
    <location>
        <position position="76"/>
    </location>
    <ligand>
        <name>Na(+)</name>
        <dbReference type="ChEBI" id="CHEBI:29101"/>
        <note>structural</note>
    </ligand>
</feature>
<dbReference type="NCBIfam" id="TIGR00494">
    <property type="entry name" value="crcB"/>
    <property type="match status" value="1"/>
</dbReference>
<feature type="transmembrane region" description="Helical" evidence="12">
    <location>
        <begin position="98"/>
        <end position="122"/>
    </location>
</feature>
<sequence>MNHVLLIALGGALGAVSRHFVGQAGMRWIGPEFPYGTFAVNVVGGFLIGLLVGWLALAWRADATELRYALGVGFLGAFTTMSAFSLDIVLMIERKTYMTAFAYAVSTVGLSVAAVMAGLLLARRFAGS</sequence>
<dbReference type="GO" id="GO:0046872">
    <property type="term" value="F:metal ion binding"/>
    <property type="evidence" value="ECO:0007669"/>
    <property type="project" value="UniProtKB-KW"/>
</dbReference>
<keyword evidence="12" id="KW-0479">Metal-binding</keyword>
<evidence type="ECO:0000313" key="14">
    <source>
        <dbReference type="Proteomes" id="UP000245168"/>
    </source>
</evidence>
<dbReference type="PANTHER" id="PTHR28259:SF1">
    <property type="entry name" value="FLUORIDE EXPORT PROTEIN 1-RELATED"/>
    <property type="match status" value="1"/>
</dbReference>
<keyword evidence="7 12" id="KW-0406">Ion transport</keyword>
<feature type="binding site" evidence="12">
    <location>
        <position position="79"/>
    </location>
    <ligand>
        <name>Na(+)</name>
        <dbReference type="ChEBI" id="CHEBI:29101"/>
        <note>structural</note>
    </ligand>
</feature>
<dbReference type="GO" id="GO:0062054">
    <property type="term" value="F:fluoride channel activity"/>
    <property type="evidence" value="ECO:0007669"/>
    <property type="project" value="UniProtKB-UniRule"/>
</dbReference>
<dbReference type="EMBL" id="QEXV01000005">
    <property type="protein sequence ID" value="PWE16669.1"/>
    <property type="molecule type" value="Genomic_DNA"/>
</dbReference>
<accession>A0A2U2BRQ7</accession>
<evidence type="ECO:0000256" key="11">
    <source>
        <dbReference type="ARBA" id="ARBA00035585"/>
    </source>
</evidence>
<dbReference type="GO" id="GO:0140114">
    <property type="term" value="P:cellular detoxification of fluoride"/>
    <property type="evidence" value="ECO:0007669"/>
    <property type="project" value="UniProtKB-UniRule"/>
</dbReference>
<comment type="subcellular location">
    <subcellularLocation>
        <location evidence="1 12">Cell membrane</location>
        <topology evidence="1 12">Multi-pass membrane protein</topology>
    </subcellularLocation>
</comment>
<evidence type="ECO:0000256" key="9">
    <source>
        <dbReference type="ARBA" id="ARBA00023303"/>
    </source>
</evidence>
<keyword evidence="4 12" id="KW-0812">Transmembrane</keyword>
<keyword evidence="3" id="KW-0997">Cell inner membrane</keyword>
<evidence type="ECO:0000256" key="10">
    <source>
        <dbReference type="ARBA" id="ARBA00035120"/>
    </source>
</evidence>
<evidence type="ECO:0000256" key="2">
    <source>
        <dbReference type="ARBA" id="ARBA00022475"/>
    </source>
</evidence>
<protein>
    <recommendedName>
        <fullName evidence="12">Fluoride-specific ion channel FluC</fullName>
    </recommendedName>
</protein>
<comment type="activity regulation">
    <text evidence="12">Na(+) is not transported, but it plays an essential structural role and its presence is essential for fluoride channel function.</text>
</comment>
<dbReference type="RefSeq" id="WP_109253392.1">
    <property type="nucleotide sequence ID" value="NZ_QEXV01000005.1"/>
</dbReference>
<keyword evidence="5 12" id="KW-1133">Transmembrane helix</keyword>
<organism evidence="13 14">
    <name type="scientific">Marinicauda salina</name>
    <dbReference type="NCBI Taxonomy" id="2135793"/>
    <lineage>
        <taxon>Bacteria</taxon>
        <taxon>Pseudomonadati</taxon>
        <taxon>Pseudomonadota</taxon>
        <taxon>Alphaproteobacteria</taxon>
        <taxon>Maricaulales</taxon>
        <taxon>Maricaulaceae</taxon>
        <taxon>Marinicauda</taxon>
    </lineage>
</organism>
<comment type="caution">
    <text evidence="13">The sequence shown here is derived from an EMBL/GenBank/DDBJ whole genome shotgun (WGS) entry which is preliminary data.</text>
</comment>
<feature type="transmembrane region" description="Helical" evidence="12">
    <location>
        <begin position="38"/>
        <end position="57"/>
    </location>
</feature>
<feature type="transmembrane region" description="Helical" evidence="12">
    <location>
        <begin position="69"/>
        <end position="92"/>
    </location>
</feature>
<evidence type="ECO:0000256" key="1">
    <source>
        <dbReference type="ARBA" id="ARBA00004651"/>
    </source>
</evidence>
<dbReference type="GO" id="GO:0005886">
    <property type="term" value="C:plasma membrane"/>
    <property type="evidence" value="ECO:0007669"/>
    <property type="project" value="UniProtKB-SubCell"/>
</dbReference>
<proteinExistence type="inferred from homology"/>
<evidence type="ECO:0000256" key="7">
    <source>
        <dbReference type="ARBA" id="ARBA00023065"/>
    </source>
</evidence>
<reference evidence="14" key="1">
    <citation type="submission" date="2018-05" db="EMBL/GenBank/DDBJ databases">
        <authorList>
            <person name="Liu B.-T."/>
        </authorList>
    </citation>
    <scope>NUCLEOTIDE SEQUENCE [LARGE SCALE GENOMIC DNA]</scope>
    <source>
        <strain evidence="14">WD6-1</strain>
    </source>
</reference>
<dbReference type="OrthoDB" id="9806299at2"/>
<comment type="similarity">
    <text evidence="10 12">Belongs to the fluoride channel Fluc/FEX (TC 1.A.43) family.</text>
</comment>
<dbReference type="PANTHER" id="PTHR28259">
    <property type="entry name" value="FLUORIDE EXPORT PROTEIN 1-RELATED"/>
    <property type="match status" value="1"/>
</dbReference>
<dbReference type="InterPro" id="IPR003691">
    <property type="entry name" value="FluC"/>
</dbReference>
<keyword evidence="6 12" id="KW-0915">Sodium</keyword>
<dbReference type="AlphaFoldDB" id="A0A2U2BRQ7"/>
<dbReference type="Proteomes" id="UP000245168">
    <property type="component" value="Unassembled WGS sequence"/>
</dbReference>
<evidence type="ECO:0000313" key="13">
    <source>
        <dbReference type="EMBL" id="PWE16669.1"/>
    </source>
</evidence>
<evidence type="ECO:0000256" key="4">
    <source>
        <dbReference type="ARBA" id="ARBA00022692"/>
    </source>
</evidence>
<keyword evidence="14" id="KW-1185">Reference proteome</keyword>
<gene>
    <name evidence="12" type="primary">fluC</name>
    <name evidence="12" type="synonym">crcB</name>
    <name evidence="13" type="ORF">DDZ18_10690</name>
</gene>
<comment type="catalytic activity">
    <reaction evidence="11">
        <text>fluoride(in) = fluoride(out)</text>
        <dbReference type="Rhea" id="RHEA:76159"/>
        <dbReference type="ChEBI" id="CHEBI:17051"/>
    </reaction>
    <physiologicalReaction direction="left-to-right" evidence="11">
        <dbReference type="Rhea" id="RHEA:76160"/>
    </physiologicalReaction>
</comment>